<keyword evidence="2" id="KW-1133">Transmembrane helix</keyword>
<evidence type="ECO:0000313" key="4">
    <source>
        <dbReference type="Proteomes" id="UP000655225"/>
    </source>
</evidence>
<organism evidence="3 4">
    <name type="scientific">Tetracentron sinense</name>
    <name type="common">Spur-leaf</name>
    <dbReference type="NCBI Taxonomy" id="13715"/>
    <lineage>
        <taxon>Eukaryota</taxon>
        <taxon>Viridiplantae</taxon>
        <taxon>Streptophyta</taxon>
        <taxon>Embryophyta</taxon>
        <taxon>Tracheophyta</taxon>
        <taxon>Spermatophyta</taxon>
        <taxon>Magnoliopsida</taxon>
        <taxon>Trochodendrales</taxon>
        <taxon>Trochodendraceae</taxon>
        <taxon>Tetracentron</taxon>
    </lineage>
</organism>
<keyword evidence="4" id="KW-1185">Reference proteome</keyword>
<dbReference type="Gene3D" id="3.30.70.100">
    <property type="match status" value="1"/>
</dbReference>
<dbReference type="GO" id="GO:0046872">
    <property type="term" value="F:metal ion binding"/>
    <property type="evidence" value="ECO:0007669"/>
    <property type="project" value="UniProtKB-KW"/>
</dbReference>
<dbReference type="Proteomes" id="UP000655225">
    <property type="component" value="Unassembled WGS sequence"/>
</dbReference>
<evidence type="ECO:0000256" key="1">
    <source>
        <dbReference type="ARBA" id="ARBA00022723"/>
    </source>
</evidence>
<dbReference type="EMBL" id="JABCRI010000018">
    <property type="protein sequence ID" value="KAF8390569.1"/>
    <property type="molecule type" value="Genomic_DNA"/>
</dbReference>
<feature type="transmembrane region" description="Helical" evidence="2">
    <location>
        <begin position="151"/>
        <end position="175"/>
    </location>
</feature>
<keyword evidence="1" id="KW-0479">Metal-binding</keyword>
<dbReference type="PANTHER" id="PTHR45868">
    <property type="entry name" value="HEAVY METAL-ASSOCIATED ISOPRENYLATED PLANT PROTEIN 33-RELATED"/>
    <property type="match status" value="1"/>
</dbReference>
<feature type="transmembrane region" description="Helical" evidence="2">
    <location>
        <begin position="29"/>
        <end position="49"/>
    </location>
</feature>
<keyword evidence="2" id="KW-0472">Membrane</keyword>
<gene>
    <name evidence="3" type="ORF">HHK36_025096</name>
</gene>
<protein>
    <recommendedName>
        <fullName evidence="5">HMA domain-containing protein</fullName>
    </recommendedName>
</protein>
<evidence type="ECO:0000256" key="2">
    <source>
        <dbReference type="SAM" id="Phobius"/>
    </source>
</evidence>
<proteinExistence type="predicted"/>
<sequence length="210" mass="23415">MIAELNHGLDPAIHVLIMQTTAYIVLESIFSFASITVNFIGLNFVFLVLNLTKHSSYLIYNVAIFFSSVVQRQYCKKYECLYTVNITDAEQQKVIVSGSVDSATLIKKLVRSGKYAELWSSKSNKNQKQQSNCIKDGKNEKEHENQKVSKTCLAITSAVWATATVAVSIAVSVAIPGKTPPEKKVMKAGEKAEAERMFESKEFQVKGFEF</sequence>
<evidence type="ECO:0008006" key="5">
    <source>
        <dbReference type="Google" id="ProtNLM"/>
    </source>
</evidence>
<dbReference type="AlphaFoldDB" id="A0A834YK81"/>
<evidence type="ECO:0000313" key="3">
    <source>
        <dbReference type="EMBL" id="KAF8390569.1"/>
    </source>
</evidence>
<reference evidence="3 4" key="1">
    <citation type="submission" date="2020-04" db="EMBL/GenBank/DDBJ databases">
        <title>Plant Genome Project.</title>
        <authorList>
            <person name="Zhang R.-G."/>
        </authorList>
    </citation>
    <scope>NUCLEOTIDE SEQUENCE [LARGE SCALE GENOMIC DNA]</scope>
    <source>
        <strain evidence="3">YNK0</strain>
        <tissue evidence="3">Leaf</tissue>
    </source>
</reference>
<name>A0A834YK81_TETSI</name>
<comment type="caution">
    <text evidence="3">The sequence shown here is derived from an EMBL/GenBank/DDBJ whole genome shotgun (WGS) entry which is preliminary data.</text>
</comment>
<dbReference type="OrthoDB" id="75720at2759"/>
<accession>A0A834YK81</accession>
<dbReference type="PANTHER" id="PTHR45868:SF19">
    <property type="entry name" value="HEAVY METAL-ASSOCIATED ISOPRENYLATED PLANT PROTEIN 37"/>
    <property type="match status" value="1"/>
</dbReference>
<keyword evidence="2" id="KW-0812">Transmembrane</keyword>